<sequence>MTVQFHRDVEDYLVELIEILYEKEYFGFKESATQYVRELVLEIRDTISKKRKKAAPEYFSKYGKDLFYASFRRNKNTSWYVFFSFSA</sequence>
<keyword evidence="2" id="KW-1185">Reference proteome</keyword>
<dbReference type="AlphaFoldDB" id="A0A2V3PNM1"/>
<evidence type="ECO:0000313" key="1">
    <source>
        <dbReference type="EMBL" id="PXV62388.1"/>
    </source>
</evidence>
<protein>
    <recommendedName>
        <fullName evidence="3">ParE-like toxin of type II ParDE toxin-antitoxin system</fullName>
    </recommendedName>
</protein>
<reference evidence="1 2" key="1">
    <citation type="submission" date="2018-03" db="EMBL/GenBank/DDBJ databases">
        <title>Genomic Encyclopedia of Archaeal and Bacterial Type Strains, Phase II (KMG-II): from individual species to whole genera.</title>
        <authorList>
            <person name="Goeker M."/>
        </authorList>
    </citation>
    <scope>NUCLEOTIDE SEQUENCE [LARGE SCALE GENOMIC DNA]</scope>
    <source>
        <strain evidence="1 2">DSM 100214</strain>
    </source>
</reference>
<dbReference type="Proteomes" id="UP000247973">
    <property type="component" value="Unassembled WGS sequence"/>
</dbReference>
<dbReference type="EMBL" id="QICL01000020">
    <property type="protein sequence ID" value="PXV62388.1"/>
    <property type="molecule type" value="Genomic_DNA"/>
</dbReference>
<evidence type="ECO:0008006" key="3">
    <source>
        <dbReference type="Google" id="ProtNLM"/>
    </source>
</evidence>
<name>A0A2V3PNM1_9BACT</name>
<organism evidence="1 2">
    <name type="scientific">Dysgonomonas alginatilytica</name>
    <dbReference type="NCBI Taxonomy" id="1605892"/>
    <lineage>
        <taxon>Bacteria</taxon>
        <taxon>Pseudomonadati</taxon>
        <taxon>Bacteroidota</taxon>
        <taxon>Bacteroidia</taxon>
        <taxon>Bacteroidales</taxon>
        <taxon>Dysgonomonadaceae</taxon>
        <taxon>Dysgonomonas</taxon>
    </lineage>
</organism>
<dbReference type="OrthoDB" id="771059at2"/>
<dbReference type="RefSeq" id="WP_110311518.1">
    <property type="nucleotide sequence ID" value="NZ_QICL01000020.1"/>
</dbReference>
<accession>A0A2V3PNM1</accession>
<gene>
    <name evidence="1" type="ORF">CLV62_12077</name>
</gene>
<proteinExistence type="predicted"/>
<evidence type="ECO:0000313" key="2">
    <source>
        <dbReference type="Proteomes" id="UP000247973"/>
    </source>
</evidence>
<comment type="caution">
    <text evidence="1">The sequence shown here is derived from an EMBL/GenBank/DDBJ whole genome shotgun (WGS) entry which is preliminary data.</text>
</comment>